<dbReference type="PROSITE" id="PS00028">
    <property type="entry name" value="ZINC_FINGER_C2H2_1"/>
    <property type="match status" value="1"/>
</dbReference>
<feature type="non-terminal residue" evidence="2">
    <location>
        <position position="1"/>
    </location>
</feature>
<dbReference type="AlphaFoldDB" id="A0A7T8HID9"/>
<name>A0A7T8HID9_CALRO</name>
<keyword evidence="3" id="KW-1185">Reference proteome</keyword>
<protein>
    <recommendedName>
        <fullName evidence="1">C2H2-type domain-containing protein</fullName>
    </recommendedName>
</protein>
<reference evidence="3" key="1">
    <citation type="submission" date="2021-01" db="EMBL/GenBank/DDBJ databases">
        <title>Caligus Genome Assembly.</title>
        <authorList>
            <person name="Gallardo-Escarate C."/>
        </authorList>
    </citation>
    <scope>NUCLEOTIDE SEQUENCE [LARGE SCALE GENOMIC DNA]</scope>
</reference>
<dbReference type="SMART" id="SM00355">
    <property type="entry name" value="ZnF_C2H2"/>
    <property type="match status" value="4"/>
</dbReference>
<gene>
    <name evidence="2" type="ORF">FKW44_011274</name>
</gene>
<evidence type="ECO:0000313" key="3">
    <source>
        <dbReference type="Proteomes" id="UP000595437"/>
    </source>
</evidence>
<organism evidence="2 3">
    <name type="scientific">Caligus rogercresseyi</name>
    <name type="common">Sea louse</name>
    <dbReference type="NCBI Taxonomy" id="217165"/>
    <lineage>
        <taxon>Eukaryota</taxon>
        <taxon>Metazoa</taxon>
        <taxon>Ecdysozoa</taxon>
        <taxon>Arthropoda</taxon>
        <taxon>Crustacea</taxon>
        <taxon>Multicrustacea</taxon>
        <taxon>Hexanauplia</taxon>
        <taxon>Copepoda</taxon>
        <taxon>Siphonostomatoida</taxon>
        <taxon>Caligidae</taxon>
        <taxon>Caligus</taxon>
    </lineage>
</organism>
<feature type="domain" description="C2H2-type" evidence="1">
    <location>
        <begin position="69"/>
        <end position="89"/>
    </location>
</feature>
<accession>A0A7T8HID9</accession>
<sequence length="235" mass="26766">IREFLPRDYGDILFRGPMPLSSSPQMSPSANTAPWNLPLCPKCGLKTQGRKNVEKHTLHCQRKPSIFNCEICGLECHDLTTFKSHLCSHFKQELMNVIGSDVSRCDDCGIDFGTDSMGLATHVKSLMMETIYCFICQKEFGSPSDVSGHECIPVEEEEEPEEEGSDEFCRLCGEVAITSYQQYKEHLYSHLLSKLNNDFRSDYDKDKKACERCEEPVEDCVSYIKHLALDHDEYS</sequence>
<evidence type="ECO:0000259" key="1">
    <source>
        <dbReference type="PROSITE" id="PS00028"/>
    </source>
</evidence>
<proteinExistence type="predicted"/>
<evidence type="ECO:0000313" key="2">
    <source>
        <dbReference type="EMBL" id="QQP50311.1"/>
    </source>
</evidence>
<dbReference type="EMBL" id="CP045896">
    <property type="protein sequence ID" value="QQP50311.1"/>
    <property type="molecule type" value="Genomic_DNA"/>
</dbReference>
<feature type="non-terminal residue" evidence="2">
    <location>
        <position position="235"/>
    </location>
</feature>
<dbReference type="Proteomes" id="UP000595437">
    <property type="component" value="Chromosome 7"/>
</dbReference>
<dbReference type="InterPro" id="IPR013087">
    <property type="entry name" value="Znf_C2H2_type"/>
</dbReference>